<proteinExistence type="predicted"/>
<dbReference type="EMBL" id="WNDS01000003">
    <property type="protein sequence ID" value="KAF1014588.1"/>
    <property type="molecule type" value="Genomic_DNA"/>
</dbReference>
<dbReference type="AlphaFoldDB" id="A0A7V8FFJ7"/>
<reference evidence="2" key="1">
    <citation type="journal article" date="2020" name="MBio">
        <title>Horizontal gene transfer to a defensive symbiont with a reduced genome amongst a multipartite beetle microbiome.</title>
        <authorList>
            <person name="Waterworth S.C."/>
            <person name="Florez L.V."/>
            <person name="Rees E.R."/>
            <person name="Hertweck C."/>
            <person name="Kaltenpoth M."/>
            <person name="Kwan J.C."/>
        </authorList>
    </citation>
    <scope>NUCLEOTIDE SEQUENCE [LARGE SCALE GENOMIC DNA]</scope>
</reference>
<name>A0A7V8FFJ7_STEMA</name>
<accession>A0A7V8FFJ7</accession>
<evidence type="ECO:0000313" key="2">
    <source>
        <dbReference type="Proteomes" id="UP000487117"/>
    </source>
</evidence>
<evidence type="ECO:0000313" key="1">
    <source>
        <dbReference type="EMBL" id="KAF1014588.1"/>
    </source>
</evidence>
<dbReference type="Proteomes" id="UP000487117">
    <property type="component" value="Unassembled WGS sequence"/>
</dbReference>
<organism evidence="1 2">
    <name type="scientific">Stenotrophomonas maltophilia</name>
    <name type="common">Pseudomonas maltophilia</name>
    <name type="synonym">Xanthomonas maltophilia</name>
    <dbReference type="NCBI Taxonomy" id="40324"/>
    <lineage>
        <taxon>Bacteria</taxon>
        <taxon>Pseudomonadati</taxon>
        <taxon>Pseudomonadota</taxon>
        <taxon>Gammaproteobacteria</taxon>
        <taxon>Lysobacterales</taxon>
        <taxon>Lysobacteraceae</taxon>
        <taxon>Stenotrophomonas</taxon>
        <taxon>Stenotrophomonas maltophilia group</taxon>
    </lineage>
</organism>
<protein>
    <submittedName>
        <fullName evidence="1">Uncharacterized protein</fullName>
    </submittedName>
</protein>
<sequence length="188" mass="20338">MRPACRLLPLLLLAGCASHERLTTVDTRSENVGHQWLDAQTAGGSAGQVQPYTLAATEGYRMPQLHTAPDPVLGARDPRRELAPTTVCLQVVVDAQGRVERSLPLADRAECQPGLATENAALLQSAQEAVAQWEFAPAAVCHFAPDHVPRNRGDCEGAQRIAPVAVSLLYAFTFEIVHGQQRVKMQGR</sequence>
<comment type="caution">
    <text evidence="1">The sequence shown here is derived from an EMBL/GenBank/DDBJ whole genome shotgun (WGS) entry which is preliminary data.</text>
</comment>
<gene>
    <name evidence="1" type="ORF">GAK31_02075</name>
</gene>